<organism evidence="1 2">
    <name type="scientific">Roseicella aerolata</name>
    <dbReference type="NCBI Taxonomy" id="2883479"/>
    <lineage>
        <taxon>Bacteria</taxon>
        <taxon>Pseudomonadati</taxon>
        <taxon>Pseudomonadota</taxon>
        <taxon>Alphaproteobacteria</taxon>
        <taxon>Acetobacterales</taxon>
        <taxon>Roseomonadaceae</taxon>
        <taxon>Roseicella</taxon>
    </lineage>
</organism>
<dbReference type="RefSeq" id="WP_226610978.1">
    <property type="nucleotide sequence ID" value="NZ_JAJAQI010000032.1"/>
</dbReference>
<protein>
    <submittedName>
        <fullName evidence="1">BREX system P-loop protein BrxC</fullName>
    </submittedName>
</protein>
<dbReference type="NCBIfam" id="NF033441">
    <property type="entry name" value="BREX_BrxC"/>
    <property type="match status" value="1"/>
</dbReference>
<comment type="caution">
    <text evidence="1">The sequence shown here is derived from an EMBL/GenBank/DDBJ whole genome shotgun (WGS) entry which is preliminary data.</text>
</comment>
<proteinExistence type="predicted"/>
<accession>A0A9X1IFR9</accession>
<reference evidence="1" key="1">
    <citation type="submission" date="2021-10" db="EMBL/GenBank/DDBJ databases">
        <title>Roseicella aerolatum sp. nov., isolated from aerosols of e-waste dismantling site.</title>
        <authorList>
            <person name="Qin T."/>
        </authorList>
    </citation>
    <scope>NUCLEOTIDE SEQUENCE</scope>
    <source>
        <strain evidence="1">GB24</strain>
    </source>
</reference>
<evidence type="ECO:0000313" key="2">
    <source>
        <dbReference type="Proteomes" id="UP001139311"/>
    </source>
</evidence>
<dbReference type="InterPro" id="IPR027417">
    <property type="entry name" value="P-loop_NTPase"/>
</dbReference>
<dbReference type="InterPro" id="IPR047679">
    <property type="entry name" value="BREX_BrxC"/>
</dbReference>
<evidence type="ECO:0000313" key="1">
    <source>
        <dbReference type="EMBL" id="MCB4823815.1"/>
    </source>
</evidence>
<gene>
    <name evidence="1" type="primary">brxC</name>
    <name evidence="1" type="ORF">LHA35_18960</name>
</gene>
<dbReference type="AlphaFoldDB" id="A0A9X1IFR9"/>
<sequence length="1144" mass="124037">MLNREVFQTDPSSYRIPNDGVAKIIFPPGAGSPTQTLKDELRTFITDGEFGRGLQRILESFRSGLAQGSQKGVWISGFYGSGKSHLAKMLCALWTDQPFEDGSRPSTLLPEPSAELLSELRALRTAGERAGGLHAAGGTLGGGSDDPKLATLGIVLQSVGLPLDFRAARVAFWLADEGILDAVRARLGDAFESAIRNFVLSTAFREAVLAEKPSLAANARDLSDRLKADFPQPPEITVADLSSTVRRALLLNRKELPLTLVVLDEVQQFLKNDPNRSLDVQNIAERLAADFDGRLLLVCTGQQALNELPNLQKLLGRFQIRISLGEADMDSVIRKTVLRKTGQGADQVRAMLDERAGEISRHLRGTRVAHRAEDGPDAVLDWPLLPSRRRVWERVLRALDKSGMAGALRTQMAVALESARLVADKPVGSAVPTDFLYTRFADEAFAAGELPEETRTRITKLRDGNADERLQARVLMLVYMLGLIQGDADIHGIRPTTEVLADLLVEDLSAGGDVRGAVPRAIAALEEAGAIMPLDGIWRLQTKEAAEWDAAYRAELRNLQSNPSELASRRRGALDAALSEALKGLASVAQGRSSVARKLVRLRPNEKAPSDGLAVRIYNGWDDTLKQVTTDISAQPDTDATIHLLIERNAAEADRLEEALRQRLAAQTVIDQRGAPGTAEGEQAQKALAARVSAADRTVKEIAEGAVREAKVILAGGAEQSGTYLKDRLHAAAQSALIRLYPRFDIGDDPGWERVVKAAQGGQADALKHVGHNGTPETHPVCQAVLSRLGAGRKGKELRDEFEGSPYGWPQDAVDGALLVLDHADLIRTLGEDGKEVALRSLPRQKISLCRFLPEADTVTIVHRRAIRELGQTVGVHVPPDEEGEKLSEILRKLRDTAQAAGGDAPAPSAPATPDLDAIEAEHGNRRLIEAASRKQALIDSYKAWDAACQTIAARLPAWRTTLRLVELGAHGQQAAMDDIRDRRRLLEEPDPIPPLRQDAAAELRQRLNAALDAFKAAMDKAEEDLKADSNWMSPKLTPEDRQKIRDDHGLRPIARPSVASAEDIVAALTARNLEGWAALTRGIPAGVQAALDEAAEMLLPKVQPITVPIPGTLYDDAALDAWLAKVREAIAAALLNGPVRPRF</sequence>
<dbReference type="EMBL" id="JAJAQI010000032">
    <property type="protein sequence ID" value="MCB4823815.1"/>
    <property type="molecule type" value="Genomic_DNA"/>
</dbReference>
<dbReference type="Proteomes" id="UP001139311">
    <property type="component" value="Unassembled WGS sequence"/>
</dbReference>
<dbReference type="SUPFAM" id="SSF52540">
    <property type="entry name" value="P-loop containing nucleoside triphosphate hydrolases"/>
    <property type="match status" value="1"/>
</dbReference>
<keyword evidence="2" id="KW-1185">Reference proteome</keyword>
<name>A0A9X1IFR9_9PROT</name>